<name>A0ABW4XQZ1_9GAMM</name>
<reference evidence="5" key="1">
    <citation type="journal article" date="2019" name="Int. J. Syst. Evol. Microbiol.">
        <title>The Global Catalogue of Microorganisms (GCM) 10K type strain sequencing project: providing services to taxonomists for standard genome sequencing and annotation.</title>
        <authorList>
            <consortium name="The Broad Institute Genomics Platform"/>
            <consortium name="The Broad Institute Genome Sequencing Center for Infectious Disease"/>
            <person name="Wu L."/>
            <person name="Ma J."/>
        </authorList>
    </citation>
    <scope>NUCLEOTIDE SEQUENCE [LARGE SCALE GENOMIC DNA]</scope>
    <source>
        <strain evidence="5">CGMCC 1.10992</strain>
    </source>
</reference>
<dbReference type="NCBIfam" id="TIGR02595">
    <property type="entry name" value="PEP_CTERM"/>
    <property type="match status" value="1"/>
</dbReference>
<evidence type="ECO:0000313" key="4">
    <source>
        <dbReference type="EMBL" id="MFD2096454.1"/>
    </source>
</evidence>
<feature type="domain" description="Ice-binding protein C-terminal" evidence="3">
    <location>
        <begin position="215"/>
        <end position="238"/>
    </location>
</feature>
<keyword evidence="2" id="KW-0732">Signal</keyword>
<dbReference type="InterPro" id="IPR013424">
    <property type="entry name" value="Ice-binding_C"/>
</dbReference>
<evidence type="ECO:0000259" key="3">
    <source>
        <dbReference type="Pfam" id="PF07589"/>
    </source>
</evidence>
<protein>
    <submittedName>
        <fullName evidence="4">PEP-CTERM sorting domain-containing protein</fullName>
    </submittedName>
</protein>
<keyword evidence="1" id="KW-1133">Transmembrane helix</keyword>
<comment type="caution">
    <text evidence="4">The sequence shown here is derived from an EMBL/GenBank/DDBJ whole genome shotgun (WGS) entry which is preliminary data.</text>
</comment>
<accession>A0ABW4XQZ1</accession>
<proteinExistence type="predicted"/>
<feature type="signal peptide" evidence="2">
    <location>
        <begin position="1"/>
        <end position="21"/>
    </location>
</feature>
<sequence length="241" mass="26253">MRAAVSLSAVFAILLSGHSVAALVDCDTYVTASNEVCLDYDDFGFTTTDDAVPPSTLDLLITDNSDVDDTWLFHFNTSGDDDGAFLALGFDLDIDATWKSALQDAGRWMVYDHSVPVMVSFDQEDDTNASAFEANANLNGLPTDTLTDGTFDSLIALDKHDDLFDMLVKFDVSGLDAELTDINAFGLRMQRTGDDEERSFKGIAGGFEITTTRIVPEPGPLALFGLLVAGFGWLVWRRHQS</sequence>
<feature type="transmembrane region" description="Helical" evidence="1">
    <location>
        <begin position="219"/>
        <end position="236"/>
    </location>
</feature>
<keyword evidence="5" id="KW-1185">Reference proteome</keyword>
<evidence type="ECO:0000256" key="2">
    <source>
        <dbReference type="SAM" id="SignalP"/>
    </source>
</evidence>
<evidence type="ECO:0000313" key="5">
    <source>
        <dbReference type="Proteomes" id="UP001597380"/>
    </source>
</evidence>
<organism evidence="4 5">
    <name type="scientific">Corallincola platygyrae</name>
    <dbReference type="NCBI Taxonomy" id="1193278"/>
    <lineage>
        <taxon>Bacteria</taxon>
        <taxon>Pseudomonadati</taxon>
        <taxon>Pseudomonadota</taxon>
        <taxon>Gammaproteobacteria</taxon>
        <taxon>Alteromonadales</taxon>
        <taxon>Psychromonadaceae</taxon>
        <taxon>Corallincola</taxon>
    </lineage>
</organism>
<keyword evidence="1" id="KW-0472">Membrane</keyword>
<dbReference type="Proteomes" id="UP001597380">
    <property type="component" value="Unassembled WGS sequence"/>
</dbReference>
<feature type="chain" id="PRO_5047462855" evidence="2">
    <location>
        <begin position="22"/>
        <end position="241"/>
    </location>
</feature>
<dbReference type="Pfam" id="PF07589">
    <property type="entry name" value="PEP-CTERM"/>
    <property type="match status" value="1"/>
</dbReference>
<dbReference type="EMBL" id="JBHUHT010000012">
    <property type="protein sequence ID" value="MFD2096454.1"/>
    <property type="molecule type" value="Genomic_DNA"/>
</dbReference>
<evidence type="ECO:0000256" key="1">
    <source>
        <dbReference type="SAM" id="Phobius"/>
    </source>
</evidence>
<gene>
    <name evidence="4" type="ORF">ACFSJ3_10700</name>
</gene>
<keyword evidence="1" id="KW-0812">Transmembrane</keyword>